<accession>A0A7Z0QH63</accession>
<protein>
    <submittedName>
        <fullName evidence="1">Uncharacterized protein</fullName>
    </submittedName>
</protein>
<organism evidence="1">
    <name type="scientific">Bradyrhizobium barranii subsp. barranii</name>
    <dbReference type="NCBI Taxonomy" id="2823807"/>
    <lineage>
        <taxon>Bacteria</taxon>
        <taxon>Pseudomonadati</taxon>
        <taxon>Pseudomonadota</taxon>
        <taxon>Alphaproteobacteria</taxon>
        <taxon>Hyphomicrobiales</taxon>
        <taxon>Nitrobacteraceae</taxon>
        <taxon>Bradyrhizobium</taxon>
        <taxon>Bradyrhizobium barranii</taxon>
    </lineage>
</organism>
<sequence length="169" mass="18741">MQLPLDDAGPTQERLAKAGEYFQLVGRSRSSRRITMLDDPLGKALVRRILSALEYHALRRYALHWAAAGLQGPLNSVDLNRIYSFDPASMSGLARTEAQLDHKRTYYAAKQAIGFRPSFVADQVACFGRGLQETGASLGMRSPYRAREKAAELLGDAGHRLSVFFDALR</sequence>
<name>A0A7Z0QH63_9BRAD</name>
<dbReference type="EMBL" id="CP088280">
    <property type="protein sequence ID" value="UGX98748.1"/>
    <property type="molecule type" value="Genomic_DNA"/>
</dbReference>
<dbReference type="Proteomes" id="UP000564836">
    <property type="component" value="Chromosome"/>
</dbReference>
<reference evidence="2 3" key="1">
    <citation type="journal article" date="2017" name="Syst. Appl. Microbiol.">
        <title>Soybeans inoculated with root zone soils of Canadian native legumes harbour diverse and novel Bradyrhizobium spp. that possess agricultural potential.</title>
        <authorList>
            <person name="Bromfield E.S.P."/>
            <person name="Cloutier S."/>
            <person name="Tambong J.T."/>
            <person name="Tran Thi T.V."/>
        </authorList>
    </citation>
    <scope>NUCLEOTIDE SEQUENCE [LARGE SCALE GENOMIC DNA]</scope>
    <source>
        <strain evidence="2 3">323S2</strain>
    </source>
</reference>
<gene>
    <name evidence="2" type="ORF">G6321_00027990</name>
    <name evidence="1" type="ORF">G6321_40245</name>
</gene>
<reference evidence="2 3" key="3">
    <citation type="journal article" date="2022" name="Int. J. Syst. Evol. Microbiol.">
        <title>Strains of Bradyrhizobium barranii sp. nov. associated with legumes native to Canada are symbionts of soybeans and belong to different subspecies (subsp. barranii subsp. nov. and subsp. apii subsp. nov.) and symbiovars (sv. glycinearum and sv. septentrionale).</title>
        <authorList>
            <person name="Bromfield E.S.P."/>
            <person name="Cloutier S."/>
            <person name="Wasai-Hara S."/>
            <person name="Minamisawa K."/>
        </authorList>
    </citation>
    <scope>NUCLEOTIDE SEQUENCE [LARGE SCALE GENOMIC DNA]</scope>
    <source>
        <strain evidence="2 3">323S2</strain>
    </source>
</reference>
<dbReference type="RefSeq" id="WP_166352923.1">
    <property type="nucleotide sequence ID" value="NZ_CP088280.1"/>
</dbReference>
<evidence type="ECO:0000313" key="1">
    <source>
        <dbReference type="EMBL" id="NYY94404.1"/>
    </source>
</evidence>
<evidence type="ECO:0000313" key="2">
    <source>
        <dbReference type="EMBL" id="UGX98748.1"/>
    </source>
</evidence>
<dbReference type="AlphaFoldDB" id="A0A7Z0QH63"/>
<dbReference type="EMBL" id="JACBFH010000001">
    <property type="protein sequence ID" value="NYY94404.1"/>
    <property type="molecule type" value="Genomic_DNA"/>
</dbReference>
<proteinExistence type="predicted"/>
<evidence type="ECO:0000313" key="3">
    <source>
        <dbReference type="Proteomes" id="UP000564836"/>
    </source>
</evidence>
<reference evidence="1" key="2">
    <citation type="submission" date="2020-06" db="EMBL/GenBank/DDBJ databases">
        <title>Whole Genome Sequence of Bradyrhizobium sp. Strain 323S2.</title>
        <authorList>
            <person name="Bromfield E.S.P."/>
        </authorList>
    </citation>
    <scope>NUCLEOTIDE SEQUENCE [LARGE SCALE GENOMIC DNA]</scope>
    <source>
        <strain evidence="1">323S2</strain>
    </source>
</reference>